<keyword evidence="5" id="KW-1185">Reference proteome</keyword>
<dbReference type="InterPro" id="IPR001611">
    <property type="entry name" value="Leu-rich_rpt"/>
</dbReference>
<protein>
    <recommendedName>
        <fullName evidence="3">EGF-like domain-containing protein</fullName>
    </recommendedName>
</protein>
<evidence type="ECO:0000256" key="2">
    <source>
        <dbReference type="ARBA" id="ARBA00022737"/>
    </source>
</evidence>
<reference evidence="4" key="1">
    <citation type="submission" date="2022-03" db="EMBL/GenBank/DDBJ databases">
        <title>Draft genome sequence of Aduncisulcus paluster, a free-living microaerophilic Fornicata.</title>
        <authorList>
            <person name="Yuyama I."/>
            <person name="Kume K."/>
            <person name="Tamura T."/>
            <person name="Inagaki Y."/>
            <person name="Hashimoto T."/>
        </authorList>
    </citation>
    <scope>NUCLEOTIDE SEQUENCE</scope>
    <source>
        <strain evidence="4">NY0171</strain>
    </source>
</reference>
<dbReference type="InterPro" id="IPR050836">
    <property type="entry name" value="SDS22/Internalin_LRR"/>
</dbReference>
<dbReference type="InterPro" id="IPR025875">
    <property type="entry name" value="Leu-rich_rpt_4"/>
</dbReference>
<dbReference type="Proteomes" id="UP001057375">
    <property type="component" value="Unassembled WGS sequence"/>
</dbReference>
<feature type="non-terminal residue" evidence="4">
    <location>
        <position position="1"/>
    </location>
</feature>
<dbReference type="PROSITE" id="PS51450">
    <property type="entry name" value="LRR"/>
    <property type="match status" value="4"/>
</dbReference>
<comment type="caution">
    <text evidence="4">The sequence shown here is derived from an EMBL/GenBank/DDBJ whole genome shotgun (WGS) entry which is preliminary data.</text>
</comment>
<evidence type="ECO:0000313" key="5">
    <source>
        <dbReference type="Proteomes" id="UP001057375"/>
    </source>
</evidence>
<gene>
    <name evidence="4" type="ORF">ADUPG1_009719</name>
</gene>
<sequence>NNLTFDITVVNLLPSTLTSLNLSGCVNFLNTYNLPSSLVSLYLDDVGVGASTSFAAFTGLETLSLVNSSSFNMSSSSQLPSSLKYLDLGGCSSFDGLSYLPTGLTTLSLDGVGIAADTSFVSFSSLTTLSVANNPLYNVASAGEFPSTITSLDISGCSSFDGLDYLPTDIEALYLDDWTISDSISFTGFSSLLKLSLRNSLPDTLTLSRSDLFPSSMTSLDISENQISDLSIIITDGVFTSDSLQSLIIEDNYICDISEVVETLNAFFDVDVIDSYSGQNCPCSEYGSFSSHKVCREVYDDRWSMECWNGFYYDEDNRECIRACEADYAADENDECISSSGAPDNLTICGTCEADDKLMAVLNSSGDVECSCRTCWYDDSCESLYEVHIPSPDARKKICSYVGYGESLCDVSKLELTDFDGNFVGDYNNLTTVEGIDLMSYVSSVDLSDNMITNINSLQSLNQMTSLFLYSSDPSQYAMDISDISPLEGLSRIHECELYGNSNLFDISPLYHNVALTDLKLSNTDSSDSLIPLCHSENDSKFWDFLVMVFPVHNSDGSDKQVYTLPSSCSLNANSMSTPYNCSLTDHPDLCPSIIQNEVYNHSSGSKECASIAKSSGSVESGNLKCYSIHDDVLRDFIISSFDIDTSDTNGIVPVSIIRTSVNGSLDLSSLTDVSTLRGLEFANNITSLTLDGYDLSSSNENLEYDLFVIRTLTTAVYHSDGLDSGLVSLFASGCGIERIEDILDLTPIHEDDEYTQPSKLINLNLSDNEISDVSVLLRDDLFPVDTLISLNIDYNFICDIDNVVSALNDHFTKLMTVYSSASVQSCMCSTEPSFAEHKVCRLGDAGKWAAECWSGYYLDKDTNECIKTCSLEYALNSYTNECEPDTSVRVNNSGRYDICVDEYNEVAVMTSGDDRVTCGCLEGWCGDTCEYVDVPDDNLRSAVCLAVTPAHDSDCNDLSPDDMMTLLSVEVNNVTTYKGLNFAKALTSFSVSGSDGFTIGNDEISYLSSSIETLTLNSVSLEADIDFSSFENLVSLTIQGNTSYGITQSGLFPSSLMYLDVTGCTSVVIPDFFVNMTDSNDDIIGLTSLILADTQIVSLTSIPETLEYLDINGTNVTDLSPLLISIVDDQNVNTSLTTLIMDSTDLNDRSQIASITGLTTLSMDNCDVNDSDLIYFVSLDLENLSLANNVISDVSFLLYLADSIISVDLSGNAICGEDTTTAWLQANFPNLVTFEVSSQDETACINCTSTSFYPDPSVVDNILCKKIWEWDDGGSVVENWRAECSLFSYRDYNEDTILTCSSLSTDSIDDCVYTSISNSLTQCLKPASDDPSSEPIVSGCIEGWDGGDCSMTCPLDEYDPALTEVCGSDDRAFLAPHGTCDYSTHLCECDDDYEGDACEFVKFADSNLETYLCSLASSPISCTDDGKIIPSQMKNLTTLDISGSSITDLGGLKFAINLKVLDFTGLSFDASASTTFDFSEFSGLSYLETLIISESNIVLSSVILANLPSSILTLVANDVDLQAGVDFSDLTSLTSLYIQDNANFDLTAQGLFPSSLITLDVSNCSGLTFPSFFSYLTTSDGSSLTSLSEIIFDGSSLSSFESIPTHITSVSANNCANITDFSTVSSLSNVTSLKMSGIGVSQTYSIYEFGSLIKLQTLDISSNLISDVSPLYHLVNLRNLDVSNNILCEGTGDESDLEGKFTVSSISSFTTFGASGQSGCECSTDLSSINAFTENKVCAETKPGSGSWHIVCASNSHTVYSSATEFTCADSLPCNGGCSYGTECRTNTNNPSSCKSVIIDDDFRSYIGGVLDPLHVDTSVDPPLMSVSSLFTLDSSNSLSYSNDISTLDGLEHLINVEVLQFGNCPSISDVSPISTLTNLVTLTINSASIDSSTSLLTSLNVSNTGITSTDPFSFQYVSLTHLTMDSCDLSSGTSDLFELFVNLEFLSINDTQLPDPDLLSTNTGLVELHADENGWYSVYPLRNHEELEVLSLKTNNISDPSPLYKLKNTLTTLDLTDNLICGSGVAAAID</sequence>
<evidence type="ECO:0000256" key="1">
    <source>
        <dbReference type="ARBA" id="ARBA00022614"/>
    </source>
</evidence>
<dbReference type="Pfam" id="PF12799">
    <property type="entry name" value="LRR_4"/>
    <property type="match status" value="1"/>
</dbReference>
<dbReference type="SUPFAM" id="SSF52058">
    <property type="entry name" value="L domain-like"/>
    <property type="match status" value="5"/>
</dbReference>
<dbReference type="InterPro" id="IPR000742">
    <property type="entry name" value="EGF"/>
</dbReference>
<dbReference type="EMBL" id="BQXS01011310">
    <property type="protein sequence ID" value="GKT36821.1"/>
    <property type="molecule type" value="Genomic_DNA"/>
</dbReference>
<keyword evidence="1" id="KW-0433">Leucine-rich repeat</keyword>
<accession>A0ABQ5KWK8</accession>
<dbReference type="InterPro" id="IPR032675">
    <property type="entry name" value="LRR_dom_sf"/>
</dbReference>
<keyword evidence="2" id="KW-0677">Repeat</keyword>
<dbReference type="PANTHER" id="PTHR46652">
    <property type="entry name" value="LEUCINE-RICH REPEAT AND IQ DOMAIN-CONTAINING PROTEIN 1-RELATED"/>
    <property type="match status" value="1"/>
</dbReference>
<dbReference type="SMART" id="SM00364">
    <property type="entry name" value="LRR_BAC"/>
    <property type="match status" value="7"/>
</dbReference>
<name>A0ABQ5KWK8_9EUKA</name>
<feature type="non-terminal residue" evidence="4">
    <location>
        <position position="2032"/>
    </location>
</feature>
<organism evidence="4 5">
    <name type="scientific">Aduncisulcus paluster</name>
    <dbReference type="NCBI Taxonomy" id="2918883"/>
    <lineage>
        <taxon>Eukaryota</taxon>
        <taxon>Metamonada</taxon>
        <taxon>Carpediemonas-like organisms</taxon>
        <taxon>Aduncisulcus</taxon>
    </lineage>
</organism>
<evidence type="ECO:0000313" key="4">
    <source>
        <dbReference type="EMBL" id="GKT36821.1"/>
    </source>
</evidence>
<feature type="domain" description="EGF-like" evidence="3">
    <location>
        <begin position="1388"/>
        <end position="1399"/>
    </location>
</feature>
<dbReference type="PANTHER" id="PTHR46652:SF3">
    <property type="entry name" value="LEUCINE-RICH REPEAT-CONTAINING PROTEIN 9"/>
    <property type="match status" value="1"/>
</dbReference>
<dbReference type="PROSITE" id="PS00022">
    <property type="entry name" value="EGF_1"/>
    <property type="match status" value="1"/>
</dbReference>
<proteinExistence type="predicted"/>
<evidence type="ECO:0000259" key="3">
    <source>
        <dbReference type="PROSITE" id="PS00022"/>
    </source>
</evidence>
<dbReference type="Gene3D" id="3.80.10.10">
    <property type="entry name" value="Ribonuclease Inhibitor"/>
    <property type="match status" value="9"/>
</dbReference>